<proteinExistence type="predicted"/>
<name>A0A0S6VZE7_9BACT</name>
<dbReference type="AlphaFoldDB" id="A0A0S6VZE7"/>
<gene>
    <name evidence="1" type="ORF">U14_02317</name>
</gene>
<reference evidence="1" key="1">
    <citation type="journal article" date="2015" name="PeerJ">
        <title>First genomic representation of candidate bacterial phylum KSB3 points to enhanced environmental sensing as a trigger of wastewater bulking.</title>
        <authorList>
            <person name="Sekiguchi Y."/>
            <person name="Ohashi A."/>
            <person name="Parks D.H."/>
            <person name="Yamauchi T."/>
            <person name="Tyson G.W."/>
            <person name="Hugenholtz P."/>
        </authorList>
    </citation>
    <scope>NUCLEOTIDE SEQUENCE [LARGE SCALE GENOMIC DNA]</scope>
</reference>
<sequence>MMNDRVKIVQYKDCEILCADYTGLRGQEFLAVAEAHEALSMQSHSKELRHLIILTKAYLDANLRKHAAEMLERLAAKGFHIKTAAVGISGIQRIILNAVKKDMYAAKTLEDAQEWLAR</sequence>
<dbReference type="HOGENOM" id="CLU_2068467_0_0_0"/>
<evidence type="ECO:0000313" key="2">
    <source>
        <dbReference type="Proteomes" id="UP000030700"/>
    </source>
</evidence>
<dbReference type="EMBL" id="DF820456">
    <property type="protein sequence ID" value="GAK51075.1"/>
    <property type="molecule type" value="Genomic_DNA"/>
</dbReference>
<dbReference type="STRING" id="1499966.U14_02317"/>
<organism evidence="1">
    <name type="scientific">Candidatus Moduliflexus flocculans</name>
    <dbReference type="NCBI Taxonomy" id="1499966"/>
    <lineage>
        <taxon>Bacteria</taxon>
        <taxon>Candidatus Moduliflexota</taxon>
        <taxon>Candidatus Moduliflexia</taxon>
        <taxon>Candidatus Moduliflexales</taxon>
        <taxon>Candidatus Moduliflexaceae</taxon>
    </lineage>
</organism>
<evidence type="ECO:0008006" key="3">
    <source>
        <dbReference type="Google" id="ProtNLM"/>
    </source>
</evidence>
<keyword evidence="2" id="KW-1185">Reference proteome</keyword>
<protein>
    <recommendedName>
        <fullName evidence="3">STAS/SEC14 domain-containing protein</fullName>
    </recommendedName>
</protein>
<dbReference type="Proteomes" id="UP000030700">
    <property type="component" value="Unassembled WGS sequence"/>
</dbReference>
<accession>A0A0S6VZE7</accession>
<evidence type="ECO:0000313" key="1">
    <source>
        <dbReference type="EMBL" id="GAK51075.1"/>
    </source>
</evidence>